<comment type="similarity">
    <text evidence="3">Belongs to the cytidine and deoxycytidylate deaminase family.</text>
</comment>
<dbReference type="GO" id="GO:0004126">
    <property type="term" value="F:cytidine deaminase activity"/>
    <property type="evidence" value="ECO:0007669"/>
    <property type="project" value="UniProtKB-EC"/>
</dbReference>
<feature type="domain" description="CMP/dCMP-type deaminase" evidence="10">
    <location>
        <begin position="1"/>
        <end position="103"/>
    </location>
</feature>
<feature type="non-terminal residue" evidence="11">
    <location>
        <position position="107"/>
    </location>
</feature>
<dbReference type="GO" id="GO:0008270">
    <property type="term" value="F:zinc ion binding"/>
    <property type="evidence" value="ECO:0007669"/>
    <property type="project" value="InterPro"/>
</dbReference>
<protein>
    <recommendedName>
        <fullName evidence="4">cytidine deaminase</fullName>
        <ecNumber evidence="4">3.5.4.5</ecNumber>
    </recommendedName>
    <alternativeName>
        <fullName evidence="8">Cytidine aminohydrolase</fullName>
    </alternativeName>
</protein>
<evidence type="ECO:0000256" key="1">
    <source>
        <dbReference type="ARBA" id="ARBA00001947"/>
    </source>
</evidence>
<dbReference type="GO" id="GO:0005829">
    <property type="term" value="C:cytosol"/>
    <property type="evidence" value="ECO:0007669"/>
    <property type="project" value="TreeGrafter"/>
</dbReference>
<keyword evidence="7" id="KW-0862">Zinc</keyword>
<dbReference type="CDD" id="cd01283">
    <property type="entry name" value="cytidine_deaminase"/>
    <property type="match status" value="1"/>
</dbReference>
<dbReference type="EC" id="3.5.4.5" evidence="4"/>
<feature type="non-terminal residue" evidence="11">
    <location>
        <position position="1"/>
    </location>
</feature>
<dbReference type="InterPro" id="IPR050202">
    <property type="entry name" value="Cyt/Deoxycyt_deaminase"/>
</dbReference>
<sequence>PVGFVVVGAGVFPAGCNVENACYNLGMCAERSAIQKAISEGHTSFKAIAIASDMGDQFITPCGACRQVMREFGTDWDVYLTKADGTYIVKRLEELLPLSFGPEDLEK</sequence>
<evidence type="ECO:0000256" key="9">
    <source>
        <dbReference type="ARBA" id="ARBA00049558"/>
    </source>
</evidence>
<dbReference type="GO" id="GO:0042802">
    <property type="term" value="F:identical protein binding"/>
    <property type="evidence" value="ECO:0007669"/>
    <property type="project" value="UniProtKB-ARBA"/>
</dbReference>
<dbReference type="AlphaFoldDB" id="A0A7L2RZ93"/>
<dbReference type="PANTHER" id="PTHR11644">
    <property type="entry name" value="CYTIDINE DEAMINASE"/>
    <property type="match status" value="1"/>
</dbReference>
<dbReference type="Proteomes" id="UP000560066">
    <property type="component" value="Unassembled WGS sequence"/>
</dbReference>
<accession>A0A7L2RZ93</accession>
<dbReference type="PROSITE" id="PS00903">
    <property type="entry name" value="CYT_DCMP_DEAMINASES_1"/>
    <property type="match status" value="1"/>
</dbReference>
<comment type="catalytic activity">
    <reaction evidence="9">
        <text>cytidine + H2O + H(+) = uridine + NH4(+)</text>
        <dbReference type="Rhea" id="RHEA:16069"/>
        <dbReference type="ChEBI" id="CHEBI:15377"/>
        <dbReference type="ChEBI" id="CHEBI:15378"/>
        <dbReference type="ChEBI" id="CHEBI:16704"/>
        <dbReference type="ChEBI" id="CHEBI:17562"/>
        <dbReference type="ChEBI" id="CHEBI:28938"/>
        <dbReference type="EC" id="3.5.4.5"/>
    </reaction>
</comment>
<dbReference type="SUPFAM" id="SSF53927">
    <property type="entry name" value="Cytidine deaminase-like"/>
    <property type="match status" value="1"/>
</dbReference>
<dbReference type="OrthoDB" id="414540at2759"/>
<proteinExistence type="inferred from homology"/>
<dbReference type="EMBL" id="VYZS01336591">
    <property type="protein sequence ID" value="NXS13563.1"/>
    <property type="molecule type" value="Genomic_DNA"/>
</dbReference>
<dbReference type="FunFam" id="3.40.140.10:FF:000008">
    <property type="entry name" value="Cytidine deaminase"/>
    <property type="match status" value="1"/>
</dbReference>
<evidence type="ECO:0000256" key="8">
    <source>
        <dbReference type="ARBA" id="ARBA00032005"/>
    </source>
</evidence>
<evidence type="ECO:0000256" key="5">
    <source>
        <dbReference type="ARBA" id="ARBA00022723"/>
    </source>
</evidence>
<comment type="caution">
    <text evidence="11">The sequence shown here is derived from an EMBL/GenBank/DDBJ whole genome shotgun (WGS) entry which is preliminary data.</text>
</comment>
<dbReference type="NCBIfam" id="NF004064">
    <property type="entry name" value="PRK05578.1"/>
    <property type="match status" value="1"/>
</dbReference>
<dbReference type="Pfam" id="PF00383">
    <property type="entry name" value="dCMP_cyt_deam_1"/>
    <property type="match status" value="1"/>
</dbReference>
<dbReference type="InterPro" id="IPR016192">
    <property type="entry name" value="APOBEC/CMP_deaminase_Zn-bd"/>
</dbReference>
<evidence type="ECO:0000259" key="10">
    <source>
        <dbReference type="PROSITE" id="PS51747"/>
    </source>
</evidence>
<dbReference type="InterPro" id="IPR016193">
    <property type="entry name" value="Cytidine_deaminase-like"/>
</dbReference>
<dbReference type="GO" id="GO:0072527">
    <property type="term" value="P:pyrimidine-containing compound metabolic process"/>
    <property type="evidence" value="ECO:0007669"/>
    <property type="project" value="UniProtKB-ARBA"/>
</dbReference>
<evidence type="ECO:0000256" key="2">
    <source>
        <dbReference type="ARBA" id="ARBA00003949"/>
    </source>
</evidence>
<evidence type="ECO:0000256" key="4">
    <source>
        <dbReference type="ARBA" id="ARBA00012783"/>
    </source>
</evidence>
<reference evidence="11 12" key="1">
    <citation type="submission" date="2019-09" db="EMBL/GenBank/DDBJ databases">
        <title>Bird 10,000 Genomes (B10K) Project - Family phase.</title>
        <authorList>
            <person name="Zhang G."/>
        </authorList>
    </citation>
    <scope>NUCLEOTIDE SEQUENCE [LARGE SCALE GENOMIC DNA]</scope>
    <source>
        <strain evidence="11">B10K-DU-002-79</strain>
    </source>
</reference>
<dbReference type="GO" id="GO:0055086">
    <property type="term" value="P:nucleobase-containing small molecule metabolic process"/>
    <property type="evidence" value="ECO:0007669"/>
    <property type="project" value="UniProtKB-ARBA"/>
</dbReference>
<evidence type="ECO:0000256" key="7">
    <source>
        <dbReference type="ARBA" id="ARBA00022833"/>
    </source>
</evidence>
<keyword evidence="12" id="KW-1185">Reference proteome</keyword>
<comment type="function">
    <text evidence="2">This enzyme scavenges exogenous and endogenous cytidine and 2'-deoxycytidine for UMP synthesis.</text>
</comment>
<comment type="cofactor">
    <cofactor evidence="1">
        <name>Zn(2+)</name>
        <dbReference type="ChEBI" id="CHEBI:29105"/>
    </cofactor>
</comment>
<dbReference type="InterPro" id="IPR002125">
    <property type="entry name" value="CMP_dCMP_dom"/>
</dbReference>
<gene>
    <name evidence="11" type="primary">Cda</name>
    <name evidence="11" type="ORF">NEOCOR_R08416</name>
</gene>
<keyword evidence="6" id="KW-0378">Hydrolase</keyword>
<organism evidence="11 12">
    <name type="scientific">Neodrepanis coruscans</name>
    <name type="common">wattled asity</name>
    <dbReference type="NCBI Taxonomy" id="254563"/>
    <lineage>
        <taxon>Eukaryota</taxon>
        <taxon>Metazoa</taxon>
        <taxon>Chordata</taxon>
        <taxon>Craniata</taxon>
        <taxon>Vertebrata</taxon>
        <taxon>Euteleostomi</taxon>
        <taxon>Archelosauria</taxon>
        <taxon>Archosauria</taxon>
        <taxon>Dinosauria</taxon>
        <taxon>Saurischia</taxon>
        <taxon>Theropoda</taxon>
        <taxon>Coelurosauria</taxon>
        <taxon>Aves</taxon>
        <taxon>Neognathae</taxon>
        <taxon>Neoaves</taxon>
        <taxon>Telluraves</taxon>
        <taxon>Australaves</taxon>
        <taxon>Passeriformes</taxon>
        <taxon>Philepittidae</taxon>
        <taxon>Neodrepanis</taxon>
    </lineage>
</organism>
<evidence type="ECO:0000256" key="6">
    <source>
        <dbReference type="ARBA" id="ARBA00022801"/>
    </source>
</evidence>
<name>A0A7L2RZ93_9PASS</name>
<evidence type="ECO:0000256" key="3">
    <source>
        <dbReference type="ARBA" id="ARBA00006576"/>
    </source>
</evidence>
<evidence type="ECO:0000313" key="11">
    <source>
        <dbReference type="EMBL" id="NXS13563.1"/>
    </source>
</evidence>
<dbReference type="PROSITE" id="PS51747">
    <property type="entry name" value="CYT_DCMP_DEAMINASES_2"/>
    <property type="match status" value="1"/>
</dbReference>
<dbReference type="Gene3D" id="3.40.140.10">
    <property type="entry name" value="Cytidine Deaminase, domain 2"/>
    <property type="match status" value="1"/>
</dbReference>
<keyword evidence="5" id="KW-0479">Metal-binding</keyword>
<dbReference type="PANTHER" id="PTHR11644:SF2">
    <property type="entry name" value="CYTIDINE DEAMINASE"/>
    <property type="match status" value="1"/>
</dbReference>
<evidence type="ECO:0000313" key="12">
    <source>
        <dbReference type="Proteomes" id="UP000560066"/>
    </source>
</evidence>